<organism evidence="3 4">
    <name type="scientific">Mycolicibacterium madagascariense</name>
    <dbReference type="NCBI Taxonomy" id="212765"/>
    <lineage>
        <taxon>Bacteria</taxon>
        <taxon>Bacillati</taxon>
        <taxon>Actinomycetota</taxon>
        <taxon>Actinomycetes</taxon>
        <taxon>Mycobacteriales</taxon>
        <taxon>Mycobacteriaceae</taxon>
        <taxon>Mycolicibacterium</taxon>
    </lineage>
</organism>
<evidence type="ECO:0000256" key="1">
    <source>
        <dbReference type="ARBA" id="ARBA00023002"/>
    </source>
</evidence>
<evidence type="ECO:0000259" key="2">
    <source>
        <dbReference type="Pfam" id="PF01266"/>
    </source>
</evidence>
<dbReference type="Proteomes" id="UP000466517">
    <property type="component" value="Chromosome"/>
</dbReference>
<evidence type="ECO:0000313" key="3">
    <source>
        <dbReference type="EMBL" id="BBZ26034.1"/>
    </source>
</evidence>
<keyword evidence="4" id="KW-1185">Reference proteome</keyword>
<keyword evidence="1" id="KW-0560">Oxidoreductase</keyword>
<feature type="domain" description="FAD dependent oxidoreductase" evidence="2">
    <location>
        <begin position="9"/>
        <end position="352"/>
    </location>
</feature>
<dbReference type="SUPFAM" id="SSF51905">
    <property type="entry name" value="FAD/NAD(P)-binding domain"/>
    <property type="match status" value="1"/>
</dbReference>
<dbReference type="EMBL" id="AP022610">
    <property type="protein sequence ID" value="BBZ26034.1"/>
    <property type="molecule type" value="Genomic_DNA"/>
</dbReference>
<dbReference type="Pfam" id="PF01266">
    <property type="entry name" value="DAO"/>
    <property type="match status" value="1"/>
</dbReference>
<proteinExistence type="predicted"/>
<dbReference type="Gene3D" id="3.30.9.10">
    <property type="entry name" value="D-Amino Acid Oxidase, subunit A, domain 2"/>
    <property type="match status" value="1"/>
</dbReference>
<dbReference type="Gene3D" id="3.50.50.60">
    <property type="entry name" value="FAD/NAD(P)-binding domain"/>
    <property type="match status" value="1"/>
</dbReference>
<dbReference type="InterPro" id="IPR006076">
    <property type="entry name" value="FAD-dep_OxRdtase"/>
</dbReference>
<name>A0A7I7X8Z2_9MYCO</name>
<gene>
    <name evidence="3" type="primary">dauA</name>
    <name evidence="3" type="ORF">MMAD_03290</name>
</gene>
<dbReference type="AlphaFoldDB" id="A0A7I7X8Z2"/>
<sequence length="380" mass="40146">MSASDTTADVIVVGGGIAGVSVAYELSGSARVVLLEMESTLAYHTTGRSAALFLETYGGEQIRALTTGSRSFFEQPPDHFDSALVSPRPLLEFGVVGRGHLVESLHRSVLPLVADAELLDADRCCELFSLLRRDVVECGMYEPRALALDVAALHQGFVRGARSNGTEIVRDSAVAALERGASTWTATTRDGSRFQAPVVVDAAGAWADVVATAAGVPGVGLRPLRRTIFMVASPLGEASRDWPNLSDVEESFYANPEGAQFLCSPADETPCAPSDAKPDELEIARAIDAIDATTTLGVRSVSSSWAGLRTFTADRNFALGEDPEAPGFFWLAGQGGYGIQTAPATARLAAALVLGRQAPPDLVDRGLDVERLAPRRVMSS</sequence>
<dbReference type="InterPro" id="IPR036188">
    <property type="entry name" value="FAD/NAD-bd_sf"/>
</dbReference>
<accession>A0A7I7X8Z2</accession>
<dbReference type="KEGG" id="mmag:MMAD_03290"/>
<reference evidence="3 4" key="1">
    <citation type="journal article" date="2019" name="Emerg. Microbes Infect.">
        <title>Comprehensive subspecies identification of 175 nontuberculous mycobacteria species based on 7547 genomic profiles.</title>
        <authorList>
            <person name="Matsumoto Y."/>
            <person name="Kinjo T."/>
            <person name="Motooka D."/>
            <person name="Nabeya D."/>
            <person name="Jung N."/>
            <person name="Uechi K."/>
            <person name="Horii T."/>
            <person name="Iida T."/>
            <person name="Fujita J."/>
            <person name="Nakamura S."/>
        </authorList>
    </citation>
    <scope>NUCLEOTIDE SEQUENCE [LARGE SCALE GENOMIC DNA]</scope>
    <source>
        <strain evidence="3 4">JCM 13574</strain>
    </source>
</reference>
<dbReference type="PANTHER" id="PTHR13847:SF287">
    <property type="entry name" value="FAD-DEPENDENT OXIDOREDUCTASE DOMAIN-CONTAINING PROTEIN 1"/>
    <property type="match status" value="1"/>
</dbReference>
<evidence type="ECO:0000313" key="4">
    <source>
        <dbReference type="Proteomes" id="UP000466517"/>
    </source>
</evidence>
<dbReference type="GO" id="GO:0016491">
    <property type="term" value="F:oxidoreductase activity"/>
    <property type="evidence" value="ECO:0007669"/>
    <property type="project" value="UniProtKB-KW"/>
</dbReference>
<dbReference type="GO" id="GO:0005737">
    <property type="term" value="C:cytoplasm"/>
    <property type="evidence" value="ECO:0007669"/>
    <property type="project" value="TreeGrafter"/>
</dbReference>
<protein>
    <submittedName>
        <fullName evidence="3">FAD-dependent catabolic D-arginine dehydrogenase DauA</fullName>
    </submittedName>
</protein>
<dbReference type="PANTHER" id="PTHR13847">
    <property type="entry name" value="SARCOSINE DEHYDROGENASE-RELATED"/>
    <property type="match status" value="1"/>
</dbReference>
<dbReference type="RefSeq" id="WP_163731584.1">
    <property type="nucleotide sequence ID" value="NZ_AP022610.1"/>
</dbReference>